<reference evidence="2" key="1">
    <citation type="journal article" date="2020" name="Nature">
        <title>Giant virus diversity and host interactions through global metagenomics.</title>
        <authorList>
            <person name="Schulz F."/>
            <person name="Roux S."/>
            <person name="Paez-Espino D."/>
            <person name="Jungbluth S."/>
            <person name="Walsh D.A."/>
            <person name="Denef V.J."/>
            <person name="McMahon K.D."/>
            <person name="Konstantinidis K.T."/>
            <person name="Eloe-Fadrosh E.A."/>
            <person name="Kyrpides N.C."/>
            <person name="Woyke T."/>
        </authorList>
    </citation>
    <scope>NUCLEOTIDE SEQUENCE</scope>
    <source>
        <strain evidence="2">GVMAG-S-1102113-126</strain>
    </source>
</reference>
<keyword evidence="1" id="KW-1133">Transmembrane helix</keyword>
<keyword evidence="1" id="KW-0472">Membrane</keyword>
<protein>
    <submittedName>
        <fullName evidence="2">Uncharacterized protein</fullName>
    </submittedName>
</protein>
<dbReference type="EMBL" id="MN740844">
    <property type="protein sequence ID" value="QHU14633.1"/>
    <property type="molecule type" value="Genomic_DNA"/>
</dbReference>
<organism evidence="2">
    <name type="scientific">viral metagenome</name>
    <dbReference type="NCBI Taxonomy" id="1070528"/>
    <lineage>
        <taxon>unclassified sequences</taxon>
        <taxon>metagenomes</taxon>
        <taxon>organismal metagenomes</taxon>
    </lineage>
</organism>
<dbReference type="AlphaFoldDB" id="A0A6C0KB55"/>
<evidence type="ECO:0000313" key="2">
    <source>
        <dbReference type="EMBL" id="QHU14633.1"/>
    </source>
</evidence>
<feature type="transmembrane region" description="Helical" evidence="1">
    <location>
        <begin position="78"/>
        <end position="94"/>
    </location>
</feature>
<feature type="transmembrane region" description="Helical" evidence="1">
    <location>
        <begin position="158"/>
        <end position="176"/>
    </location>
</feature>
<evidence type="ECO:0000256" key="1">
    <source>
        <dbReference type="SAM" id="Phobius"/>
    </source>
</evidence>
<proteinExistence type="predicted"/>
<name>A0A6C0KB55_9ZZZZ</name>
<sequence length="236" mass="27577">MDCDKIITRALNLRYITTVITFYILSINNKNSTVELNLILPICLTLLDNVDRPWWPSASFVILNVLSLINKNKVSDKTIYLIFSICLLITRFSNTNLASNSNKDYSCHPIPTFPYPTEASAKAYGNGNVASHSDYQMRDKICDTITYLLLFKFFDLDYAMLFFVLYRMLGVILFYFTKNSKWLVIFFDFVKEYFLYVFVFGNDYSYIPAFITGKILFEYQKHGRKSPDEELEITRP</sequence>
<keyword evidence="1" id="KW-0812">Transmembrane</keyword>
<accession>A0A6C0KB55</accession>